<evidence type="ECO:0000256" key="7">
    <source>
        <dbReference type="ARBA" id="ARBA00022605"/>
    </source>
</evidence>
<evidence type="ECO:0000256" key="13">
    <source>
        <dbReference type="ARBA" id="ARBA00025634"/>
    </source>
</evidence>
<comment type="cofactor">
    <cofactor evidence="1 15">
        <name>Mg(2+)</name>
        <dbReference type="ChEBI" id="CHEBI:18420"/>
    </cofactor>
</comment>
<evidence type="ECO:0000256" key="1">
    <source>
        <dbReference type="ARBA" id="ARBA00001946"/>
    </source>
</evidence>
<dbReference type="NCBIfam" id="TIGR00564">
    <property type="entry name" value="trpE_most"/>
    <property type="match status" value="1"/>
</dbReference>
<keyword evidence="9 15" id="KW-0822">Tryptophan biosynthesis</keyword>
<keyword evidence="10 15" id="KW-0460">Magnesium</keyword>
<dbReference type="GO" id="GO:0004049">
    <property type="term" value="F:anthranilate synthase activity"/>
    <property type="evidence" value="ECO:0007669"/>
    <property type="project" value="UniProtKB-EC"/>
</dbReference>
<evidence type="ECO:0000256" key="8">
    <source>
        <dbReference type="ARBA" id="ARBA00022723"/>
    </source>
</evidence>
<proteinExistence type="inferred from homology"/>
<accession>A0ABW0M3W4</accession>
<comment type="pathway">
    <text evidence="2 15">Amino-acid biosynthesis; L-tryptophan biosynthesis; L-tryptophan from chorismate: step 1/5.</text>
</comment>
<evidence type="ECO:0000256" key="11">
    <source>
        <dbReference type="ARBA" id="ARBA00023141"/>
    </source>
</evidence>
<keyword evidence="11 15" id="KW-0057">Aromatic amino acid biosynthesis</keyword>
<dbReference type="InterPro" id="IPR006805">
    <property type="entry name" value="Anth_synth_I_N"/>
</dbReference>
<evidence type="ECO:0000256" key="2">
    <source>
        <dbReference type="ARBA" id="ARBA00004873"/>
    </source>
</evidence>
<dbReference type="PRINTS" id="PR00095">
    <property type="entry name" value="ANTSNTHASEI"/>
</dbReference>
<dbReference type="InterPro" id="IPR005256">
    <property type="entry name" value="Anth_synth_I_PabB"/>
</dbReference>
<comment type="caution">
    <text evidence="18">The sequence shown here is derived from an EMBL/GenBank/DDBJ whole genome shotgun (WGS) entry which is preliminary data.</text>
</comment>
<comment type="catalytic activity">
    <reaction evidence="14 15">
        <text>chorismate + L-glutamine = anthranilate + pyruvate + L-glutamate + H(+)</text>
        <dbReference type="Rhea" id="RHEA:21732"/>
        <dbReference type="ChEBI" id="CHEBI:15361"/>
        <dbReference type="ChEBI" id="CHEBI:15378"/>
        <dbReference type="ChEBI" id="CHEBI:16567"/>
        <dbReference type="ChEBI" id="CHEBI:29748"/>
        <dbReference type="ChEBI" id="CHEBI:29985"/>
        <dbReference type="ChEBI" id="CHEBI:58359"/>
        <dbReference type="EC" id="4.1.3.27"/>
    </reaction>
</comment>
<dbReference type="Proteomes" id="UP001596045">
    <property type="component" value="Unassembled WGS sequence"/>
</dbReference>
<dbReference type="EMBL" id="JBHSMT010000008">
    <property type="protein sequence ID" value="MFC5472834.1"/>
    <property type="molecule type" value="Genomic_DNA"/>
</dbReference>
<evidence type="ECO:0000256" key="10">
    <source>
        <dbReference type="ARBA" id="ARBA00022842"/>
    </source>
</evidence>
<comment type="function">
    <text evidence="13 15">Part of a heterotetrameric complex that catalyzes the two-step biosynthesis of anthranilate, an intermediate in the biosynthesis of L-tryptophan. In the first step, the glutamine-binding beta subunit (TrpG) of anthranilate synthase (AS) provides the glutamine amidotransferase activity which generates ammonia as a substrate that, along with chorismate, is used in the second step, catalyzed by the large alpha subunit of AS (TrpE) to produce anthranilate. In the absence of TrpG, TrpE can synthesize anthranilate directly from chorismate and high concentrations of ammonia.</text>
</comment>
<keyword evidence="12 15" id="KW-0456">Lyase</keyword>
<dbReference type="Gene3D" id="3.60.120.10">
    <property type="entry name" value="Anthranilate synthase"/>
    <property type="match status" value="1"/>
</dbReference>
<evidence type="ECO:0000256" key="5">
    <source>
        <dbReference type="ARBA" id="ARBA00012266"/>
    </source>
</evidence>
<evidence type="ECO:0000256" key="6">
    <source>
        <dbReference type="ARBA" id="ARBA00020653"/>
    </source>
</evidence>
<evidence type="ECO:0000256" key="14">
    <source>
        <dbReference type="ARBA" id="ARBA00047683"/>
    </source>
</evidence>
<evidence type="ECO:0000256" key="9">
    <source>
        <dbReference type="ARBA" id="ARBA00022822"/>
    </source>
</evidence>
<reference evidence="19" key="1">
    <citation type="journal article" date="2019" name="Int. J. Syst. Evol. Microbiol.">
        <title>The Global Catalogue of Microorganisms (GCM) 10K type strain sequencing project: providing services to taxonomists for standard genome sequencing and annotation.</title>
        <authorList>
            <consortium name="The Broad Institute Genomics Platform"/>
            <consortium name="The Broad Institute Genome Sequencing Center for Infectious Disease"/>
            <person name="Wu L."/>
            <person name="Ma J."/>
        </authorList>
    </citation>
    <scope>NUCLEOTIDE SEQUENCE [LARGE SCALE GENOMIC DNA]</scope>
    <source>
        <strain evidence="19">JCM 17066</strain>
    </source>
</reference>
<dbReference type="SUPFAM" id="SSF56322">
    <property type="entry name" value="ADC synthase"/>
    <property type="match status" value="1"/>
</dbReference>
<organism evidence="18 19">
    <name type="scientific">Paraherbaspirillum soli</name>
    <dbReference type="NCBI Taxonomy" id="631222"/>
    <lineage>
        <taxon>Bacteria</taxon>
        <taxon>Pseudomonadati</taxon>
        <taxon>Pseudomonadota</taxon>
        <taxon>Betaproteobacteria</taxon>
        <taxon>Burkholderiales</taxon>
        <taxon>Oxalobacteraceae</taxon>
        <taxon>Paraherbaspirillum</taxon>
    </lineage>
</organism>
<feature type="domain" description="Anthranilate synthase component I N-terminal" evidence="17">
    <location>
        <begin position="26"/>
        <end position="172"/>
    </location>
</feature>
<comment type="similarity">
    <text evidence="3 15">Belongs to the anthranilate synthase component I family.</text>
</comment>
<dbReference type="InterPro" id="IPR015890">
    <property type="entry name" value="Chorismate_C"/>
</dbReference>
<evidence type="ECO:0000313" key="18">
    <source>
        <dbReference type="EMBL" id="MFC5472834.1"/>
    </source>
</evidence>
<dbReference type="InterPro" id="IPR019999">
    <property type="entry name" value="Anth_synth_I-like"/>
</dbReference>
<name>A0ABW0M3W4_9BURK</name>
<evidence type="ECO:0000256" key="15">
    <source>
        <dbReference type="RuleBase" id="RU364045"/>
    </source>
</evidence>
<evidence type="ECO:0000256" key="4">
    <source>
        <dbReference type="ARBA" id="ARBA00011575"/>
    </source>
</evidence>
<dbReference type="InterPro" id="IPR005801">
    <property type="entry name" value="ADC_synthase"/>
</dbReference>
<feature type="domain" description="Chorismate-utilising enzyme C-terminal" evidence="16">
    <location>
        <begin position="221"/>
        <end position="485"/>
    </location>
</feature>
<evidence type="ECO:0000256" key="3">
    <source>
        <dbReference type="ARBA" id="ARBA00009562"/>
    </source>
</evidence>
<evidence type="ECO:0000259" key="16">
    <source>
        <dbReference type="Pfam" id="PF00425"/>
    </source>
</evidence>
<gene>
    <name evidence="15 18" type="primary">trpE</name>
    <name evidence="18" type="ORF">ACFPM8_02575</name>
</gene>
<sequence length="504" mass="55712">MTELEFKSLAAQGYNRIPLIAEALADLETPLTLYLKLAQTQQAGKNTFLLESVVGGERFGRYSFIGLPASTLLRSFGTRIEVVKNDKIIETREGNPLDFITEFQSRYKVALRPGLPRFCGGLAGYFGYDTVRHIEKRLANSTPKDDLGLPDIQLLLTEELAVIDNLSGKLYLIVYADPTQPEAFSKSRQRLKDLRAMLRRPADAPVTSASVRTETIREFKKDDYLKAVAKAKEYVMAGDLMQVQIGQRIKKPYVDSPLMLYRSLRSLNPSPYMYFYNFGDMQIVGASPEILVRNEQTAASSVDGEEKRKVTIRPLAGTRPRGATPERDAQLATELLADPKEIAEHVMLIDLARNDLGRIVETGSVKVTEQMVIEKYSHVQHIVSNVEGQLKSGLSNLDVLKATFPAGTLSGAPKVRAMEIIDELELTKRGIYGGACGYLSFGGEMDVAIAIRTGVIKNGMLYVQAAAGIVADSVPEMEWEETENKARAVLRAAEQVQDGLDGEI</sequence>
<evidence type="ECO:0000313" key="19">
    <source>
        <dbReference type="Proteomes" id="UP001596045"/>
    </source>
</evidence>
<dbReference type="Pfam" id="PF00425">
    <property type="entry name" value="Chorismate_bind"/>
    <property type="match status" value="1"/>
</dbReference>
<dbReference type="RefSeq" id="WP_378994687.1">
    <property type="nucleotide sequence ID" value="NZ_JBHSMT010000008.1"/>
</dbReference>
<dbReference type="Pfam" id="PF04715">
    <property type="entry name" value="Anth_synt_I_N"/>
    <property type="match status" value="1"/>
</dbReference>
<keyword evidence="19" id="KW-1185">Reference proteome</keyword>
<protein>
    <recommendedName>
        <fullName evidence="6 15">Anthranilate synthase component 1</fullName>
        <ecNumber evidence="5 15">4.1.3.27</ecNumber>
    </recommendedName>
</protein>
<evidence type="ECO:0000256" key="12">
    <source>
        <dbReference type="ARBA" id="ARBA00023239"/>
    </source>
</evidence>
<dbReference type="EC" id="4.1.3.27" evidence="5 15"/>
<evidence type="ECO:0000259" key="17">
    <source>
        <dbReference type="Pfam" id="PF04715"/>
    </source>
</evidence>
<comment type="subunit">
    <text evidence="4 15">Heterotetramer consisting of two non-identical subunits: a beta subunit (TrpG) and a large alpha subunit (TrpE).</text>
</comment>
<keyword evidence="7 15" id="KW-0028">Amino-acid biosynthesis</keyword>
<dbReference type="PANTHER" id="PTHR11236">
    <property type="entry name" value="AMINOBENZOATE/ANTHRANILATE SYNTHASE"/>
    <property type="match status" value="1"/>
</dbReference>
<dbReference type="PANTHER" id="PTHR11236:SF48">
    <property type="entry name" value="ISOCHORISMATE SYNTHASE MENF"/>
    <property type="match status" value="1"/>
</dbReference>
<keyword evidence="8 15" id="KW-0479">Metal-binding</keyword>